<evidence type="ECO:0008006" key="3">
    <source>
        <dbReference type="Google" id="ProtNLM"/>
    </source>
</evidence>
<evidence type="ECO:0000313" key="1">
    <source>
        <dbReference type="EMBL" id="KEJ90335.1"/>
    </source>
</evidence>
<gene>
    <name evidence="1" type="ORF">DSW25_08175</name>
</gene>
<dbReference type="STRING" id="1300350.Z948_378"/>
<dbReference type="RefSeq" id="WP_025057878.1">
    <property type="nucleotide sequence ID" value="NZ_JAMC01000002.1"/>
</dbReference>
<keyword evidence="2" id="KW-1185">Reference proteome</keyword>
<dbReference type="PROSITE" id="PS51257">
    <property type="entry name" value="PROKAR_LIPOPROTEIN"/>
    <property type="match status" value="1"/>
</dbReference>
<evidence type="ECO:0000313" key="2">
    <source>
        <dbReference type="Proteomes" id="UP000027734"/>
    </source>
</evidence>
<protein>
    <recommendedName>
        <fullName evidence="3">Lipoprotein</fullName>
    </recommendedName>
</protein>
<proteinExistence type="predicted"/>
<dbReference type="AlphaFoldDB" id="A0A073IL67"/>
<comment type="caution">
    <text evidence="1">The sequence shown here is derived from an EMBL/GenBank/DDBJ whole genome shotgun (WGS) entry which is preliminary data.</text>
</comment>
<sequence length="162" mass="17792">MLLRNAILLTALTVSGCLFEDENRFARSIFPDLSYDEVLAFKPRSKLSHGCTYIVLRLPLGGPKAPPTVQFPDLSYYDDLVQAGVWLPTGDTEQIKPASFLCLNSDQSEKFDGAGIAGFGDEILQILKGADAWFATYGGVEGRKLVLYAPDARLAVWVRFGD</sequence>
<organism evidence="1 2">
    <name type="scientific">Sulfitobacter donghicola DSW-25 = KCTC 12864 = JCM 14565</name>
    <dbReference type="NCBI Taxonomy" id="1300350"/>
    <lineage>
        <taxon>Bacteria</taxon>
        <taxon>Pseudomonadati</taxon>
        <taxon>Pseudomonadota</taxon>
        <taxon>Alphaproteobacteria</taxon>
        <taxon>Rhodobacterales</taxon>
        <taxon>Roseobacteraceae</taxon>
        <taxon>Sulfitobacter</taxon>
    </lineage>
</organism>
<dbReference type="EMBL" id="JAMC01000002">
    <property type="protein sequence ID" value="KEJ90335.1"/>
    <property type="molecule type" value="Genomic_DNA"/>
</dbReference>
<accession>A0A073IL67</accession>
<dbReference type="Proteomes" id="UP000027734">
    <property type="component" value="Unassembled WGS sequence"/>
</dbReference>
<reference evidence="1 2" key="1">
    <citation type="submission" date="2014-01" db="EMBL/GenBank/DDBJ databases">
        <title>Sulfitobacter donghicola JCM 14565 Genome Sequencing.</title>
        <authorList>
            <person name="Lai Q."/>
            <person name="Hong Z."/>
        </authorList>
    </citation>
    <scope>NUCLEOTIDE SEQUENCE [LARGE SCALE GENOMIC DNA]</scope>
    <source>
        <strain evidence="1 2">JCM 14565</strain>
    </source>
</reference>
<name>A0A073IL67_9RHOB</name>